<evidence type="ECO:0000313" key="2">
    <source>
        <dbReference type="EMBL" id="SPC88196.1"/>
    </source>
</evidence>
<dbReference type="EMBL" id="OIVN01000979">
    <property type="protein sequence ID" value="SPC88196.1"/>
    <property type="molecule type" value="Genomic_DNA"/>
</dbReference>
<proteinExistence type="predicted"/>
<dbReference type="AlphaFoldDB" id="A0A2N9FBB6"/>
<keyword evidence="1" id="KW-0472">Membrane</keyword>
<feature type="transmembrane region" description="Helical" evidence="1">
    <location>
        <begin position="38"/>
        <end position="55"/>
    </location>
</feature>
<keyword evidence="1" id="KW-1133">Transmembrane helix</keyword>
<sequence length="56" mass="5941">MGFATRLRRSGLRGGLRDEASPHWASLFGLRGGLRDEAVCGFAGFAGFAGIVVFLL</sequence>
<reference evidence="2" key="1">
    <citation type="submission" date="2018-02" db="EMBL/GenBank/DDBJ databases">
        <authorList>
            <person name="Cohen D.B."/>
            <person name="Kent A.D."/>
        </authorList>
    </citation>
    <scope>NUCLEOTIDE SEQUENCE</scope>
</reference>
<keyword evidence="1" id="KW-0812">Transmembrane</keyword>
<name>A0A2N9FBB6_FAGSY</name>
<accession>A0A2N9FBB6</accession>
<protein>
    <submittedName>
        <fullName evidence="2">Uncharacterized protein</fullName>
    </submittedName>
</protein>
<gene>
    <name evidence="2" type="ORF">FSB_LOCUS16078</name>
</gene>
<evidence type="ECO:0000256" key="1">
    <source>
        <dbReference type="SAM" id="Phobius"/>
    </source>
</evidence>
<organism evidence="2">
    <name type="scientific">Fagus sylvatica</name>
    <name type="common">Beechnut</name>
    <dbReference type="NCBI Taxonomy" id="28930"/>
    <lineage>
        <taxon>Eukaryota</taxon>
        <taxon>Viridiplantae</taxon>
        <taxon>Streptophyta</taxon>
        <taxon>Embryophyta</taxon>
        <taxon>Tracheophyta</taxon>
        <taxon>Spermatophyta</taxon>
        <taxon>Magnoliopsida</taxon>
        <taxon>eudicotyledons</taxon>
        <taxon>Gunneridae</taxon>
        <taxon>Pentapetalae</taxon>
        <taxon>rosids</taxon>
        <taxon>fabids</taxon>
        <taxon>Fagales</taxon>
        <taxon>Fagaceae</taxon>
        <taxon>Fagus</taxon>
    </lineage>
</organism>